<evidence type="ECO:0000313" key="1">
    <source>
        <dbReference type="EMBL" id="TKW65217.1"/>
    </source>
</evidence>
<dbReference type="Proteomes" id="UP000315344">
    <property type="component" value="Unassembled WGS sequence"/>
</dbReference>
<reference evidence="1 2" key="1">
    <citation type="journal article" date="2017" name="Nat. Commun.">
        <title>In situ click chemistry generation of cyclooxygenase-2 inhibitors.</title>
        <authorList>
            <person name="Bhardwaj A."/>
            <person name="Kaur J."/>
            <person name="Wuest M."/>
            <person name="Wuest F."/>
        </authorList>
    </citation>
    <scope>NUCLEOTIDE SEQUENCE [LARGE SCALE GENOMIC DNA]</scope>
    <source>
        <strain evidence="1">S2_012_000_R3_94</strain>
    </source>
</reference>
<comment type="caution">
    <text evidence="1">The sequence shown here is derived from an EMBL/GenBank/DDBJ whole genome shotgun (WGS) entry which is preliminary data.</text>
</comment>
<dbReference type="EMBL" id="VAFL01000015">
    <property type="protein sequence ID" value="TKW65217.1"/>
    <property type="molecule type" value="Genomic_DNA"/>
</dbReference>
<gene>
    <name evidence="1" type="ORF">DI616_15935</name>
</gene>
<protein>
    <submittedName>
        <fullName evidence="1">Uncharacterized protein</fullName>
    </submittedName>
</protein>
<proteinExistence type="predicted"/>
<accession>A0A533I3W7</accession>
<name>A0A533I3W7_PARDE</name>
<evidence type="ECO:0000313" key="2">
    <source>
        <dbReference type="Proteomes" id="UP000315344"/>
    </source>
</evidence>
<dbReference type="AlphaFoldDB" id="A0A533I3W7"/>
<organism evidence="1 2">
    <name type="scientific">Paracoccus denitrificans</name>
    <dbReference type="NCBI Taxonomy" id="266"/>
    <lineage>
        <taxon>Bacteria</taxon>
        <taxon>Pseudomonadati</taxon>
        <taxon>Pseudomonadota</taxon>
        <taxon>Alphaproteobacteria</taxon>
        <taxon>Rhodobacterales</taxon>
        <taxon>Paracoccaceae</taxon>
        <taxon>Paracoccus</taxon>
    </lineage>
</organism>
<sequence>MLLRDLIYSLETGELQNLSIVDTETGVLKPEHYGRIVTSANLGVTDLHTRFLIKKGSAVVTLKEDQVVYPIQDRFVIQPTPKPEQFITTGHGLKSFLKLLEVRNDKGHKLPINDGDPRKGITTPSFNTMCVSSELWKEYDVRHLTIEFQRNGSLIPTCDRSYDPDCLIVDIDARYLHALSLFIASRLHNPSGFGTGGVHEGNNYHALYLEECARLSNTGQNISETSYGAKHRQGFP</sequence>